<feature type="region of interest" description="Disordered" evidence="2">
    <location>
        <begin position="106"/>
        <end position="129"/>
    </location>
</feature>
<name>A0A8K0CW63_IGNLU</name>
<comment type="caution">
    <text evidence="3">The sequence shown here is derived from an EMBL/GenBank/DDBJ whole genome shotgun (WGS) entry which is preliminary data.</text>
</comment>
<reference evidence="3" key="1">
    <citation type="submission" date="2019-08" db="EMBL/GenBank/DDBJ databases">
        <title>The genome of the North American firefly Photinus pyralis.</title>
        <authorList>
            <consortium name="Photinus pyralis genome working group"/>
            <person name="Fallon T.R."/>
            <person name="Sander Lower S.E."/>
            <person name="Weng J.-K."/>
        </authorList>
    </citation>
    <scope>NUCLEOTIDE SEQUENCE</scope>
    <source>
        <strain evidence="3">TRF0915ILg1</strain>
        <tissue evidence="3">Whole body</tissue>
    </source>
</reference>
<dbReference type="Proteomes" id="UP000801492">
    <property type="component" value="Unassembled WGS sequence"/>
</dbReference>
<evidence type="ECO:0000313" key="4">
    <source>
        <dbReference type="Proteomes" id="UP000801492"/>
    </source>
</evidence>
<dbReference type="AlphaFoldDB" id="A0A8K0CW63"/>
<keyword evidence="1" id="KW-0175">Coiled coil</keyword>
<protein>
    <submittedName>
        <fullName evidence="3">Uncharacterized protein</fullName>
    </submittedName>
</protein>
<dbReference type="InterPro" id="IPR042566">
    <property type="entry name" value="L1_C"/>
</dbReference>
<dbReference type="Gene3D" id="3.30.250.20">
    <property type="entry name" value="L1 transposable element, C-terminal domain"/>
    <property type="match status" value="1"/>
</dbReference>
<evidence type="ECO:0000256" key="2">
    <source>
        <dbReference type="SAM" id="MobiDB-lite"/>
    </source>
</evidence>
<evidence type="ECO:0000256" key="1">
    <source>
        <dbReference type="SAM" id="Coils"/>
    </source>
</evidence>
<evidence type="ECO:0000313" key="3">
    <source>
        <dbReference type="EMBL" id="KAF2890575.1"/>
    </source>
</evidence>
<dbReference type="OrthoDB" id="6775061at2759"/>
<gene>
    <name evidence="3" type="ORF">ILUMI_15598</name>
</gene>
<feature type="coiled-coil region" evidence="1">
    <location>
        <begin position="74"/>
        <end position="104"/>
    </location>
</feature>
<feature type="non-terminal residue" evidence="3">
    <location>
        <position position="1"/>
    </location>
</feature>
<proteinExistence type="predicted"/>
<dbReference type="EMBL" id="VTPC01049762">
    <property type="protein sequence ID" value="KAF2890575.1"/>
    <property type="molecule type" value="Genomic_DNA"/>
</dbReference>
<keyword evidence="4" id="KW-1185">Reference proteome</keyword>
<accession>A0A8K0CW63</accession>
<organism evidence="3 4">
    <name type="scientific">Ignelater luminosus</name>
    <name type="common">Cucubano</name>
    <name type="synonym">Pyrophorus luminosus</name>
    <dbReference type="NCBI Taxonomy" id="2038154"/>
    <lineage>
        <taxon>Eukaryota</taxon>
        <taxon>Metazoa</taxon>
        <taxon>Ecdysozoa</taxon>
        <taxon>Arthropoda</taxon>
        <taxon>Hexapoda</taxon>
        <taxon>Insecta</taxon>
        <taxon>Pterygota</taxon>
        <taxon>Neoptera</taxon>
        <taxon>Endopterygota</taxon>
        <taxon>Coleoptera</taxon>
        <taxon>Polyphaga</taxon>
        <taxon>Elateriformia</taxon>
        <taxon>Elateroidea</taxon>
        <taxon>Elateridae</taxon>
        <taxon>Agrypninae</taxon>
        <taxon>Pyrophorini</taxon>
        <taxon>Ignelater</taxon>
    </lineage>
</organism>
<sequence length="129" mass="15339">GTKIYINNDYPKEIRKKRLALMEHLKITKNKGLKARLVYDKILINGEMYKLEENGEKLKQEQSNYHHLRMTEGKTNWEVEEDEVERTEENIREEEITLEEIKKAISKGRNGKAPERDNINTERSIIKKI</sequence>